<accession>A0AC34Q158</accession>
<dbReference type="WBParaSite" id="JU765_v2.g11997.t1">
    <property type="protein sequence ID" value="JU765_v2.g11997.t1"/>
    <property type="gene ID" value="JU765_v2.g11997"/>
</dbReference>
<evidence type="ECO:0000313" key="2">
    <source>
        <dbReference type="WBParaSite" id="JU765_v2.g11997.t1"/>
    </source>
</evidence>
<evidence type="ECO:0000313" key="1">
    <source>
        <dbReference type="Proteomes" id="UP000887576"/>
    </source>
</evidence>
<proteinExistence type="predicted"/>
<protein>
    <submittedName>
        <fullName evidence="2">Uncharacterized protein</fullName>
    </submittedName>
</protein>
<organism evidence="1 2">
    <name type="scientific">Panagrolaimus sp. JU765</name>
    <dbReference type="NCBI Taxonomy" id="591449"/>
    <lineage>
        <taxon>Eukaryota</taxon>
        <taxon>Metazoa</taxon>
        <taxon>Ecdysozoa</taxon>
        <taxon>Nematoda</taxon>
        <taxon>Chromadorea</taxon>
        <taxon>Rhabditida</taxon>
        <taxon>Tylenchina</taxon>
        <taxon>Panagrolaimomorpha</taxon>
        <taxon>Panagrolaimoidea</taxon>
        <taxon>Panagrolaimidae</taxon>
        <taxon>Panagrolaimus</taxon>
    </lineage>
</organism>
<sequence length="206" mass="23499">MAEFIEKPHPSDKKKKTKADDKCGFMEIPPHLQPTSSAKKIQEEKEPEDRLESFWDRIAVMRTCYFATSLWCIVWNFLGHRKKTFKCAAYLLLFCAIYILLAILILRDLFQPLIANFPKMPEISIKKSPETIVNLGNGFLMIFTVYCNCTCIKVIGEQIGNEIDLLKKQMVEIKSQKAGILPSQMKQQNSGLFLQSANSALNTDMA</sequence>
<dbReference type="Proteomes" id="UP000887576">
    <property type="component" value="Unplaced"/>
</dbReference>
<name>A0AC34Q158_9BILA</name>
<reference evidence="2" key="1">
    <citation type="submission" date="2022-11" db="UniProtKB">
        <authorList>
            <consortium name="WormBaseParasite"/>
        </authorList>
    </citation>
    <scope>IDENTIFICATION</scope>
</reference>